<dbReference type="GO" id="GO:0016485">
    <property type="term" value="P:protein processing"/>
    <property type="evidence" value="ECO:0007669"/>
    <property type="project" value="TreeGrafter"/>
</dbReference>
<feature type="region of interest" description="Disordered" evidence="1">
    <location>
        <begin position="523"/>
        <end position="645"/>
    </location>
</feature>
<dbReference type="Proteomes" id="UP000494206">
    <property type="component" value="Unassembled WGS sequence"/>
</dbReference>
<accession>A0A8S1EZY5</accession>
<dbReference type="PANTHER" id="PTHR11733:SF233">
    <property type="entry name" value="PEPTIDASE M13 C-TERMINAL DOMAIN-CONTAINING PROTEIN"/>
    <property type="match status" value="1"/>
</dbReference>
<feature type="compositionally biased region" description="Low complexity" evidence="1">
    <location>
        <begin position="628"/>
        <end position="638"/>
    </location>
</feature>
<proteinExistence type="predicted"/>
<feature type="domain" description="Peptidase M13 C-terminal" evidence="3">
    <location>
        <begin position="312"/>
        <end position="465"/>
    </location>
</feature>
<dbReference type="SUPFAM" id="SSF55486">
    <property type="entry name" value="Metalloproteases ('zincins'), catalytic domain"/>
    <property type="match status" value="1"/>
</dbReference>
<keyword evidence="2" id="KW-0732">Signal</keyword>
<dbReference type="GO" id="GO:0004222">
    <property type="term" value="F:metalloendopeptidase activity"/>
    <property type="evidence" value="ECO:0007669"/>
    <property type="project" value="InterPro"/>
</dbReference>
<feature type="chain" id="PRO_5035748198" description="Peptidase M13 C-terminal domain-containing protein" evidence="2">
    <location>
        <begin position="22"/>
        <end position="645"/>
    </location>
</feature>
<dbReference type="Pfam" id="PF01431">
    <property type="entry name" value="Peptidase_M13"/>
    <property type="match status" value="1"/>
</dbReference>
<dbReference type="OrthoDB" id="5866043at2759"/>
<reference evidence="4 5" key="1">
    <citation type="submission" date="2020-04" db="EMBL/GenBank/DDBJ databases">
        <authorList>
            <person name="Laetsch R D."/>
            <person name="Stevens L."/>
            <person name="Kumar S."/>
            <person name="Blaxter L. M."/>
        </authorList>
    </citation>
    <scope>NUCLEOTIDE SEQUENCE [LARGE SCALE GENOMIC DNA]</scope>
</reference>
<keyword evidence="5" id="KW-1185">Reference proteome</keyword>
<dbReference type="AlphaFoldDB" id="A0A8S1EZY5"/>
<dbReference type="EMBL" id="CADEPM010000004">
    <property type="protein sequence ID" value="CAB3405348.1"/>
    <property type="molecule type" value="Genomic_DNA"/>
</dbReference>
<feature type="signal peptide" evidence="2">
    <location>
        <begin position="1"/>
        <end position="21"/>
    </location>
</feature>
<dbReference type="InterPro" id="IPR024079">
    <property type="entry name" value="MetalloPept_cat_dom_sf"/>
</dbReference>
<gene>
    <name evidence="4" type="ORF">CBOVIS_LOCUS7556</name>
</gene>
<comment type="caution">
    <text evidence="4">The sequence shown here is derived from an EMBL/GenBank/DDBJ whole genome shotgun (WGS) entry which is preliminary data.</text>
</comment>
<dbReference type="PANTHER" id="PTHR11733">
    <property type="entry name" value="ZINC METALLOPROTEASE FAMILY M13 NEPRILYSIN-RELATED"/>
    <property type="match status" value="1"/>
</dbReference>
<protein>
    <recommendedName>
        <fullName evidence="3">Peptidase M13 C-terminal domain-containing protein</fullName>
    </recommendedName>
</protein>
<evidence type="ECO:0000256" key="1">
    <source>
        <dbReference type="SAM" id="MobiDB-lite"/>
    </source>
</evidence>
<dbReference type="Gene3D" id="3.40.390.10">
    <property type="entry name" value="Collagenase (Catalytic Domain)"/>
    <property type="match status" value="1"/>
</dbReference>
<feature type="compositionally biased region" description="Basic and acidic residues" evidence="1">
    <location>
        <begin position="578"/>
        <end position="596"/>
    </location>
</feature>
<dbReference type="GO" id="GO:0005886">
    <property type="term" value="C:plasma membrane"/>
    <property type="evidence" value="ECO:0007669"/>
    <property type="project" value="TreeGrafter"/>
</dbReference>
<dbReference type="PROSITE" id="PS51885">
    <property type="entry name" value="NEPRILYSIN"/>
    <property type="match status" value="1"/>
</dbReference>
<dbReference type="InterPro" id="IPR018497">
    <property type="entry name" value="Peptidase_M13_C"/>
</dbReference>
<sequence length="645" mass="72276">MRLRFFQYFLIWLTTISFVGAFEKNLVYDYIAKYANFSTDPCDDFFAHVCPTSQGHFRYMVDDEKTRILKKAAENGHRFSDFWMKDDVLFEYKLHNAINKGEAMNICNLEKIGNVVIYNLAKMFDSIVNSVINLETSCEHNAMFISANYNQARVHRFVNAIENGAKTVAVFETLVGIEKRIKQLFSDIKEILRAKITRTPWARNKNVTQIFLQKLDNMTLNDFGTFSKYIDDGISAYMKAYNDCVQWNAPVLFCKASAVQIGGQTIVGNPIASGRMIISSANDCMGKLFNMDDNNVYIPTFMQMVAHEDNIATFYGLIGFLTSHEVMHSFVYEQADKSPLKYLWTIETGCIADQTRSTCKTFGIPCPNDLSSVFEEDAADLNGIRIAFDLYKQQKALIIDKKGRFGIERKASLTRDSRHITDDQLFFYASAAHYCEGLPTDYSAAFYRPKKLEQHSKDPIRVNNARAEDCQEQGELLLLPLQLFNDGFQVKDCVHYGTNAPERKAAGAEPTIGLEKKLKPDAGLRALNNTNVANSSKTKKKKKLEHKAAAPKASEPKKQTLEVVGTPRNSSTVISGAKKLEHKAAAPKASEPKKQTLEVVGTPRNSSTVISGAKKLELKASTGEKLATTTTTTPNPTTLAEPAKQ</sequence>
<organism evidence="4 5">
    <name type="scientific">Caenorhabditis bovis</name>
    <dbReference type="NCBI Taxonomy" id="2654633"/>
    <lineage>
        <taxon>Eukaryota</taxon>
        <taxon>Metazoa</taxon>
        <taxon>Ecdysozoa</taxon>
        <taxon>Nematoda</taxon>
        <taxon>Chromadorea</taxon>
        <taxon>Rhabditida</taxon>
        <taxon>Rhabditina</taxon>
        <taxon>Rhabditomorpha</taxon>
        <taxon>Rhabditoidea</taxon>
        <taxon>Rhabditidae</taxon>
        <taxon>Peloderinae</taxon>
        <taxon>Caenorhabditis</taxon>
    </lineage>
</organism>
<name>A0A8S1EZY5_9PELO</name>
<evidence type="ECO:0000313" key="5">
    <source>
        <dbReference type="Proteomes" id="UP000494206"/>
    </source>
</evidence>
<evidence type="ECO:0000259" key="3">
    <source>
        <dbReference type="Pfam" id="PF01431"/>
    </source>
</evidence>
<evidence type="ECO:0000256" key="2">
    <source>
        <dbReference type="SAM" id="SignalP"/>
    </source>
</evidence>
<evidence type="ECO:0000313" key="4">
    <source>
        <dbReference type="EMBL" id="CAB3405348.1"/>
    </source>
</evidence>
<feature type="compositionally biased region" description="Polar residues" evidence="1">
    <location>
        <begin position="527"/>
        <end position="536"/>
    </location>
</feature>
<dbReference type="InterPro" id="IPR000718">
    <property type="entry name" value="Peptidase_M13"/>
</dbReference>